<evidence type="ECO:0000259" key="2">
    <source>
        <dbReference type="PROSITE" id="PS51140"/>
    </source>
</evidence>
<name>A0AA86VEJ1_9FABA</name>
<reference evidence="3" key="1">
    <citation type="submission" date="2023-10" db="EMBL/GenBank/DDBJ databases">
        <authorList>
            <person name="Domelevo Entfellner J.-B."/>
        </authorList>
    </citation>
    <scope>NUCLEOTIDE SEQUENCE</scope>
</reference>
<keyword evidence="1" id="KW-0175">Coiled coil</keyword>
<dbReference type="AlphaFoldDB" id="A0AA86VEJ1"/>
<protein>
    <recommendedName>
        <fullName evidence="2">CUE domain-containing protein</fullName>
    </recommendedName>
</protein>
<dbReference type="EMBL" id="OY731400">
    <property type="protein sequence ID" value="CAJ1944616.1"/>
    <property type="molecule type" value="Genomic_DNA"/>
</dbReference>
<dbReference type="PANTHER" id="PTHR31245">
    <property type="entry name" value="UBIQUITIN SYSTEM COMPONENT CUE PROTEIN"/>
    <property type="match status" value="1"/>
</dbReference>
<accession>A0AA86VEJ1</accession>
<dbReference type="Gramene" id="rna-AYBTSS11_LOCUS12003">
    <property type="protein sequence ID" value="CAJ1944616.1"/>
    <property type="gene ID" value="gene-AYBTSS11_LOCUS12003"/>
</dbReference>
<dbReference type="Proteomes" id="UP001189624">
    <property type="component" value="Chromosome 3"/>
</dbReference>
<organism evidence="3 4">
    <name type="scientific">Sphenostylis stenocarpa</name>
    <dbReference type="NCBI Taxonomy" id="92480"/>
    <lineage>
        <taxon>Eukaryota</taxon>
        <taxon>Viridiplantae</taxon>
        <taxon>Streptophyta</taxon>
        <taxon>Embryophyta</taxon>
        <taxon>Tracheophyta</taxon>
        <taxon>Spermatophyta</taxon>
        <taxon>Magnoliopsida</taxon>
        <taxon>eudicotyledons</taxon>
        <taxon>Gunneridae</taxon>
        <taxon>Pentapetalae</taxon>
        <taxon>rosids</taxon>
        <taxon>fabids</taxon>
        <taxon>Fabales</taxon>
        <taxon>Fabaceae</taxon>
        <taxon>Papilionoideae</taxon>
        <taxon>50 kb inversion clade</taxon>
        <taxon>NPAAA clade</taxon>
        <taxon>indigoferoid/millettioid clade</taxon>
        <taxon>Phaseoleae</taxon>
        <taxon>Sphenostylis</taxon>
    </lineage>
</organism>
<keyword evidence="4" id="KW-1185">Reference proteome</keyword>
<feature type="coiled-coil region" evidence="1">
    <location>
        <begin position="208"/>
        <end position="235"/>
    </location>
</feature>
<dbReference type="InterPro" id="IPR003892">
    <property type="entry name" value="CUE"/>
</dbReference>
<dbReference type="PROSITE" id="PS51140">
    <property type="entry name" value="CUE"/>
    <property type="match status" value="1"/>
</dbReference>
<gene>
    <name evidence="3" type="ORF">AYBTSS11_LOCUS12003</name>
</gene>
<sequence length="261" mass="29165">MSAIIVSGKRSALFQELPPKRIRCSSSSPVRLSPSSLLHHLAAFFPDMDNHLLEKALEDCGNDIDSAIRSLNQLRLGAPPPPSLHSTPTASDATLQSQVVVGEAKCDAEVSANEDSVAGQNYPTNGAEWVELFVKEMMNASNVDDAKARASRMLEALEKSICVRASVETERNFHQENTMLKEQVEALVQENVILKRAICIQHERQKEYEDRNVELQQLKQLVSQYEEQVRALEINNYALTMHLKQAEQSSSIPGRFHPDVF</sequence>
<evidence type="ECO:0000256" key="1">
    <source>
        <dbReference type="SAM" id="Coils"/>
    </source>
</evidence>
<dbReference type="CDD" id="cd14279">
    <property type="entry name" value="CUE"/>
    <property type="match status" value="1"/>
</dbReference>
<dbReference type="SUPFAM" id="SSF46934">
    <property type="entry name" value="UBA-like"/>
    <property type="match status" value="1"/>
</dbReference>
<dbReference type="InterPro" id="IPR009060">
    <property type="entry name" value="UBA-like_sf"/>
</dbReference>
<dbReference type="GO" id="GO:0043130">
    <property type="term" value="F:ubiquitin binding"/>
    <property type="evidence" value="ECO:0007669"/>
    <property type="project" value="InterPro"/>
</dbReference>
<dbReference type="Pfam" id="PF02845">
    <property type="entry name" value="CUE"/>
    <property type="match status" value="1"/>
</dbReference>
<evidence type="ECO:0000313" key="3">
    <source>
        <dbReference type="EMBL" id="CAJ1944616.1"/>
    </source>
</evidence>
<dbReference type="PANTHER" id="PTHR31245:SF1">
    <property type="entry name" value="UBIQUITIN SYSTEM COMPONENT CUE PROTEIN"/>
    <property type="match status" value="1"/>
</dbReference>
<evidence type="ECO:0000313" key="4">
    <source>
        <dbReference type="Proteomes" id="UP001189624"/>
    </source>
</evidence>
<proteinExistence type="predicted"/>
<feature type="domain" description="CUE" evidence="2">
    <location>
        <begin position="33"/>
        <end position="76"/>
    </location>
</feature>